<comment type="caution">
    <text evidence="4">The sequence shown here is derived from an EMBL/GenBank/DDBJ whole genome shotgun (WGS) entry which is preliminary data.</text>
</comment>
<proteinExistence type="predicted"/>
<gene>
    <name evidence="4" type="ORF">ACFOZ4_09575</name>
</gene>
<protein>
    <submittedName>
        <fullName evidence="4">GNAT family N-acetyltransferase</fullName>
    </submittedName>
</protein>
<dbReference type="Pfam" id="PF00583">
    <property type="entry name" value="Acetyltransf_1"/>
    <property type="match status" value="1"/>
</dbReference>
<name>A0ABV8LJ81_9ACTN</name>
<evidence type="ECO:0000256" key="2">
    <source>
        <dbReference type="ARBA" id="ARBA00023315"/>
    </source>
</evidence>
<organism evidence="4 5">
    <name type="scientific">Hamadaea flava</name>
    <dbReference type="NCBI Taxonomy" id="1742688"/>
    <lineage>
        <taxon>Bacteria</taxon>
        <taxon>Bacillati</taxon>
        <taxon>Actinomycetota</taxon>
        <taxon>Actinomycetes</taxon>
        <taxon>Micromonosporales</taxon>
        <taxon>Micromonosporaceae</taxon>
        <taxon>Hamadaea</taxon>
    </lineage>
</organism>
<evidence type="ECO:0000313" key="4">
    <source>
        <dbReference type="EMBL" id="MFC4130849.1"/>
    </source>
</evidence>
<reference evidence="5" key="1">
    <citation type="journal article" date="2019" name="Int. J. Syst. Evol. Microbiol.">
        <title>The Global Catalogue of Microorganisms (GCM) 10K type strain sequencing project: providing services to taxonomists for standard genome sequencing and annotation.</title>
        <authorList>
            <consortium name="The Broad Institute Genomics Platform"/>
            <consortium name="The Broad Institute Genome Sequencing Center for Infectious Disease"/>
            <person name="Wu L."/>
            <person name="Ma J."/>
        </authorList>
    </citation>
    <scope>NUCLEOTIDE SEQUENCE [LARGE SCALE GENOMIC DNA]</scope>
    <source>
        <strain evidence="5">CGMCC 4.7289</strain>
    </source>
</reference>
<dbReference type="Gene3D" id="3.40.630.30">
    <property type="match status" value="1"/>
</dbReference>
<keyword evidence="5" id="KW-1185">Reference proteome</keyword>
<dbReference type="InterPro" id="IPR016181">
    <property type="entry name" value="Acyl_CoA_acyltransferase"/>
</dbReference>
<dbReference type="PANTHER" id="PTHR43877:SF2">
    <property type="entry name" value="AMINOALKYLPHOSPHONATE N-ACETYLTRANSFERASE-RELATED"/>
    <property type="match status" value="1"/>
</dbReference>
<accession>A0ABV8LJ81</accession>
<evidence type="ECO:0000256" key="1">
    <source>
        <dbReference type="ARBA" id="ARBA00022679"/>
    </source>
</evidence>
<dbReference type="EMBL" id="JBHSAY010000005">
    <property type="protein sequence ID" value="MFC4130849.1"/>
    <property type="molecule type" value="Genomic_DNA"/>
</dbReference>
<dbReference type="PROSITE" id="PS51186">
    <property type="entry name" value="GNAT"/>
    <property type="match status" value="1"/>
</dbReference>
<dbReference type="InterPro" id="IPR000182">
    <property type="entry name" value="GNAT_dom"/>
</dbReference>
<feature type="domain" description="N-acetyltransferase" evidence="3">
    <location>
        <begin position="4"/>
        <end position="154"/>
    </location>
</feature>
<evidence type="ECO:0000313" key="5">
    <source>
        <dbReference type="Proteomes" id="UP001595816"/>
    </source>
</evidence>
<dbReference type="InterPro" id="IPR050832">
    <property type="entry name" value="Bact_Acetyltransf"/>
</dbReference>
<dbReference type="CDD" id="cd04301">
    <property type="entry name" value="NAT_SF"/>
    <property type="match status" value="1"/>
</dbReference>
<evidence type="ECO:0000259" key="3">
    <source>
        <dbReference type="PROSITE" id="PS51186"/>
    </source>
</evidence>
<dbReference type="Proteomes" id="UP001595816">
    <property type="component" value="Unassembled WGS sequence"/>
</dbReference>
<keyword evidence="1" id="KW-0808">Transferase</keyword>
<dbReference type="PANTHER" id="PTHR43877">
    <property type="entry name" value="AMINOALKYLPHOSPHONATE N-ACETYLTRANSFERASE-RELATED-RELATED"/>
    <property type="match status" value="1"/>
</dbReference>
<keyword evidence="2" id="KW-0012">Acyltransferase</keyword>
<dbReference type="RefSeq" id="WP_253757100.1">
    <property type="nucleotide sequence ID" value="NZ_JAMZDZ010000001.1"/>
</dbReference>
<sequence length="154" mass="16844">MSDLQIRPVRYGSPVAQRLVQAIYADQEERYGSSDGAPVEAMEFDPPDGGFLVAYLSGEAVGCAGWRSHGESEEIAELKRLYCAPAARNRGVASALVAAVEENAREHGRKRMILETGDRQPEAIALYAKLGYADTEHYGFYKDESGVVSMARDL</sequence>
<dbReference type="SUPFAM" id="SSF55729">
    <property type="entry name" value="Acyl-CoA N-acyltransferases (Nat)"/>
    <property type="match status" value="1"/>
</dbReference>